<comment type="caution">
    <text evidence="2">The sequence shown here is derived from an EMBL/GenBank/DDBJ whole genome shotgun (WGS) entry which is preliminary data.</text>
</comment>
<evidence type="ECO:0000259" key="1">
    <source>
        <dbReference type="Pfam" id="PF22741"/>
    </source>
</evidence>
<organism evidence="2">
    <name type="scientific">Oscillatoriales cyanobacterium SpSt-402</name>
    <dbReference type="NCBI Taxonomy" id="2282168"/>
    <lineage>
        <taxon>Bacteria</taxon>
        <taxon>Bacillati</taxon>
        <taxon>Cyanobacteriota</taxon>
        <taxon>Cyanophyceae</taxon>
        <taxon>Oscillatoriophycideae</taxon>
        <taxon>Oscillatoriales</taxon>
    </lineage>
</organism>
<dbReference type="CDD" id="cd14503">
    <property type="entry name" value="PTP-bact"/>
    <property type="match status" value="1"/>
</dbReference>
<proteinExistence type="predicted"/>
<dbReference type="Gene3D" id="3.90.190.10">
    <property type="entry name" value="Protein tyrosine phosphatase superfamily"/>
    <property type="match status" value="1"/>
</dbReference>
<accession>A0A832H1G5</accession>
<dbReference type="Pfam" id="PF22741">
    <property type="entry name" value="PTP-NADK"/>
    <property type="match status" value="1"/>
</dbReference>
<dbReference type="InterPro" id="IPR029021">
    <property type="entry name" value="Prot-tyrosine_phosphatase-like"/>
</dbReference>
<gene>
    <name evidence="2" type="ORF">ENR47_01950</name>
</gene>
<dbReference type="EMBL" id="DSRD01000130">
    <property type="protein sequence ID" value="HGW93038.1"/>
    <property type="molecule type" value="Genomic_DNA"/>
</dbReference>
<dbReference type="SUPFAM" id="SSF52799">
    <property type="entry name" value="(Phosphotyrosine protein) phosphatases II"/>
    <property type="match status" value="1"/>
</dbReference>
<feature type="domain" description="DSP-PTPase phosphatase fused to NAD+ Kinase" evidence="1">
    <location>
        <begin position="13"/>
        <end position="123"/>
    </location>
</feature>
<sequence length="150" mass="17350">MDEISNFLTVSDAIATAGQPTEEQFEAIRDAEYDVVINLALPTSTNALPNERETVEQLGIEYIHIPVQWEHPTLETVEEFFAVMDRYATQKIFVHCAANMRVSVFMYLYRTIRQNVEPATAQKTLHQIWTPNETWQQLIDKVVQKYLQSS</sequence>
<protein>
    <submittedName>
        <fullName evidence="2">Phosphatase</fullName>
    </submittedName>
</protein>
<dbReference type="InterPro" id="IPR055214">
    <property type="entry name" value="PTP-NADK"/>
</dbReference>
<name>A0A832H1G5_9CYAN</name>
<evidence type="ECO:0000313" key="2">
    <source>
        <dbReference type="EMBL" id="HGW93038.1"/>
    </source>
</evidence>
<dbReference type="AlphaFoldDB" id="A0A832H1G5"/>
<reference evidence="2" key="1">
    <citation type="journal article" date="2020" name="mSystems">
        <title>Genome- and Community-Level Interaction Insights into Carbon Utilization and Element Cycling Functions of Hydrothermarchaeota in Hydrothermal Sediment.</title>
        <authorList>
            <person name="Zhou Z."/>
            <person name="Liu Y."/>
            <person name="Xu W."/>
            <person name="Pan J."/>
            <person name="Luo Z.H."/>
            <person name="Li M."/>
        </authorList>
    </citation>
    <scope>NUCLEOTIDE SEQUENCE [LARGE SCALE GENOMIC DNA]</scope>
    <source>
        <strain evidence="2">SpSt-402</strain>
    </source>
</reference>